<dbReference type="STRING" id="1445607.JCM10512_311"/>
<dbReference type="AlphaFoldDB" id="W4UNB8"/>
<proteinExistence type="predicted"/>
<comment type="caution">
    <text evidence="1">The sequence shown here is derived from an EMBL/GenBank/DDBJ whole genome shotgun (WGS) entry which is preliminary data.</text>
</comment>
<evidence type="ECO:0000313" key="1">
    <source>
        <dbReference type="EMBL" id="GAE82128.1"/>
    </source>
</evidence>
<name>W4UNB8_9BACE</name>
<accession>W4UNB8</accession>
<evidence type="ECO:0000313" key="2">
    <source>
        <dbReference type="Proteomes" id="UP000019131"/>
    </source>
</evidence>
<dbReference type="Proteomes" id="UP000019131">
    <property type="component" value="Unassembled WGS sequence"/>
</dbReference>
<protein>
    <submittedName>
        <fullName evidence="1">Uncharacterized protein</fullName>
    </submittedName>
</protein>
<dbReference type="EMBL" id="BAIV01000002">
    <property type="protein sequence ID" value="GAE82128.1"/>
    <property type="molecule type" value="Genomic_DNA"/>
</dbReference>
<organism evidence="1 2">
    <name type="scientific">Bacteroides reticulotermitis JCM 10512</name>
    <dbReference type="NCBI Taxonomy" id="1445607"/>
    <lineage>
        <taxon>Bacteria</taxon>
        <taxon>Pseudomonadati</taxon>
        <taxon>Bacteroidota</taxon>
        <taxon>Bacteroidia</taxon>
        <taxon>Bacteroidales</taxon>
        <taxon>Bacteroidaceae</taxon>
        <taxon>Bacteroides</taxon>
    </lineage>
</organism>
<keyword evidence="2" id="KW-1185">Reference proteome</keyword>
<sequence>MGRDFYQFKFVILKNFFLQKDGVIIKGRRKIQFSNGKQPRLKEFENAIMETKIKNLVEMTNQTNDKSNIY</sequence>
<reference evidence="1 2" key="1">
    <citation type="journal article" date="2014" name="Genome Announc.">
        <title>Draft Genome Sequence of Bacteroides reticulotermitis Strain JCM 10512T, Isolated from the Gut of a Termite.</title>
        <authorList>
            <person name="Yuki M."/>
            <person name="Oshima K."/>
            <person name="Suda W."/>
            <person name="Sakamoto M."/>
            <person name="Iida T."/>
            <person name="Hattori M."/>
            <person name="Ohkuma M."/>
        </authorList>
    </citation>
    <scope>NUCLEOTIDE SEQUENCE [LARGE SCALE GENOMIC DNA]</scope>
    <source>
        <strain evidence="1 2">JCM 10512</strain>
    </source>
</reference>
<gene>
    <name evidence="1" type="ORF">JCM10512_311</name>
</gene>